<reference evidence="2 3" key="1">
    <citation type="submission" date="2018-07" db="EMBL/GenBank/DDBJ databases">
        <title>Section-level genome sequencing of Aspergillus section Nigri to investigate inter- and intra-species variation.</title>
        <authorList>
            <consortium name="DOE Joint Genome Institute"/>
            <person name="Vesth T.C."/>
            <person name="Nybo J.L."/>
            <person name="Theobald S."/>
            <person name="Frisvad J.C."/>
            <person name="Larsen T.O."/>
            <person name="Nielsen K.F."/>
            <person name="Hoof J.B."/>
            <person name="Brandl J."/>
            <person name="Salamov A."/>
            <person name="Riley R."/>
            <person name="Gladden J.M."/>
            <person name="Phatale P."/>
            <person name="Nielsen M.T."/>
            <person name="Lyhne E.K."/>
            <person name="Kogle M.E."/>
            <person name="Strasser K."/>
            <person name="McDonnell E."/>
            <person name="Barry K."/>
            <person name="Clum A."/>
            <person name="Chen C."/>
            <person name="Nolan M."/>
            <person name="Sandor L."/>
            <person name="Kuo A."/>
            <person name="Lipzen A."/>
            <person name="Hainaut M."/>
            <person name="Drula E."/>
            <person name="Tsang A."/>
            <person name="Magnuson J.K."/>
            <person name="Henrissat B."/>
            <person name="Wiebenga A."/>
            <person name="Simmons B.A."/>
            <person name="Makela M.R."/>
            <person name="De vries R.P."/>
            <person name="Grigoriev I.V."/>
            <person name="Mortensen U.H."/>
            <person name="Baker S.E."/>
            <person name="Andersen M.R."/>
        </authorList>
    </citation>
    <scope>NUCLEOTIDE SEQUENCE [LARGE SCALE GENOMIC DNA]</scope>
    <source>
        <strain evidence="2 3">ATCC 13496</strain>
    </source>
</reference>
<protein>
    <submittedName>
        <fullName evidence="2">Uncharacterized protein</fullName>
    </submittedName>
</protein>
<feature type="signal peptide" evidence="1">
    <location>
        <begin position="1"/>
        <end position="22"/>
    </location>
</feature>
<evidence type="ECO:0000313" key="2">
    <source>
        <dbReference type="EMBL" id="RDH21318.1"/>
    </source>
</evidence>
<name>A0A370C019_ASPNG</name>
<evidence type="ECO:0000256" key="1">
    <source>
        <dbReference type="SAM" id="SignalP"/>
    </source>
</evidence>
<dbReference type="EMBL" id="KZ851911">
    <property type="protein sequence ID" value="RDH21318.1"/>
    <property type="molecule type" value="Genomic_DNA"/>
</dbReference>
<evidence type="ECO:0000313" key="3">
    <source>
        <dbReference type="Proteomes" id="UP000253845"/>
    </source>
</evidence>
<gene>
    <name evidence="2" type="ORF">M747DRAFT_349922</name>
</gene>
<dbReference type="Proteomes" id="UP000253845">
    <property type="component" value="Unassembled WGS sequence"/>
</dbReference>
<keyword evidence="1" id="KW-0732">Signal</keyword>
<sequence>MRGPGAMKAVLCSLAFVVGVAAKDDPDYDPSLNFRPKNVTLSILDYWVGSYYNGTTDVELSFYTGLAANWSHLCPNLINTTVTKQYNNSVLGLTEPSSYNVGYDPVNAFFTMWPNNFNFSTLPGPSWDGLKLDTSLKFGLFSSDPTYQVDGKVTNNFNWTLNATQGPPYSLSSTLTEYDPQGGWISNLASCNGSDIVEWSFYPNPYNINGNGFYLPDLVLDLQFDEKTANLSLNGYFIGYQAVKVGTETLSTGVLVVGKMKLSFLGVLDAYHSDVLANNTATPTWLRTVGFQNNSLNVGYTSTASSVSRGRAFLATITALTVMIGDSNYTLFKSSKRAIDNSLSKGPAIPGLWGPTARLSSSAPQPLLIFPDPSGVK</sequence>
<dbReference type="AlphaFoldDB" id="A0A370C019"/>
<feature type="chain" id="PRO_5017026082" evidence="1">
    <location>
        <begin position="23"/>
        <end position="377"/>
    </location>
</feature>
<proteinExistence type="predicted"/>
<dbReference type="VEuPathDB" id="FungiDB:M747DRAFT_349922"/>
<accession>A0A370C019</accession>
<organism evidence="2 3">
    <name type="scientific">Aspergillus niger ATCC 13496</name>
    <dbReference type="NCBI Taxonomy" id="1353008"/>
    <lineage>
        <taxon>Eukaryota</taxon>
        <taxon>Fungi</taxon>
        <taxon>Dikarya</taxon>
        <taxon>Ascomycota</taxon>
        <taxon>Pezizomycotina</taxon>
        <taxon>Eurotiomycetes</taxon>
        <taxon>Eurotiomycetidae</taxon>
        <taxon>Eurotiales</taxon>
        <taxon>Aspergillaceae</taxon>
        <taxon>Aspergillus</taxon>
        <taxon>Aspergillus subgen. Circumdati</taxon>
    </lineage>
</organism>